<comment type="caution">
    <text evidence="2">The sequence shown here is derived from an EMBL/GenBank/DDBJ whole genome shotgun (WGS) entry which is preliminary data.</text>
</comment>
<dbReference type="EMBL" id="BDGG01000026">
    <property type="protein sequence ID" value="GAV09739.1"/>
    <property type="molecule type" value="Genomic_DNA"/>
</dbReference>
<feature type="region of interest" description="Disordered" evidence="1">
    <location>
        <begin position="17"/>
        <end position="36"/>
    </location>
</feature>
<keyword evidence="3" id="KW-1185">Reference proteome</keyword>
<name>A0A1D1WC60_RAMVA</name>
<sequence>MPRMWRAVHISRTACVTNQERNRRNNSAPSSQSVDPADQLIATKPIHEVLQHLKVSTKVIRRIPKGTHMLAATSLTERIEDVLQKRSESSWRHLMLFSFAGLKQPDKDKSKKGNRTTAVKSNLSRQLVNLELNGKQTVKKQPKDQLSLPEEVTVEEMSCKKFPQRICWWR</sequence>
<feature type="compositionally biased region" description="Polar residues" evidence="1">
    <location>
        <begin position="17"/>
        <end position="34"/>
    </location>
</feature>
<evidence type="ECO:0000313" key="3">
    <source>
        <dbReference type="Proteomes" id="UP000186922"/>
    </source>
</evidence>
<proteinExistence type="predicted"/>
<dbReference type="OrthoDB" id="7485566at2759"/>
<dbReference type="AlphaFoldDB" id="A0A1D1WC60"/>
<accession>A0A1D1WC60</accession>
<reference evidence="2 3" key="1">
    <citation type="journal article" date="2016" name="Nat. Commun.">
        <title>Extremotolerant tardigrade genome and improved radiotolerance of human cultured cells by tardigrade-unique protein.</title>
        <authorList>
            <person name="Hashimoto T."/>
            <person name="Horikawa D.D."/>
            <person name="Saito Y."/>
            <person name="Kuwahara H."/>
            <person name="Kozuka-Hata H."/>
            <person name="Shin-I T."/>
            <person name="Minakuchi Y."/>
            <person name="Ohishi K."/>
            <person name="Motoyama A."/>
            <person name="Aizu T."/>
            <person name="Enomoto A."/>
            <person name="Kondo K."/>
            <person name="Tanaka S."/>
            <person name="Hara Y."/>
            <person name="Koshikawa S."/>
            <person name="Sagara H."/>
            <person name="Miura T."/>
            <person name="Yokobori S."/>
            <person name="Miyagawa K."/>
            <person name="Suzuki Y."/>
            <person name="Kubo T."/>
            <person name="Oyama M."/>
            <person name="Kohara Y."/>
            <person name="Fujiyama A."/>
            <person name="Arakawa K."/>
            <person name="Katayama T."/>
            <person name="Toyoda A."/>
            <person name="Kunieda T."/>
        </authorList>
    </citation>
    <scope>NUCLEOTIDE SEQUENCE [LARGE SCALE GENOMIC DNA]</scope>
    <source>
        <strain evidence="2 3">YOKOZUNA-1</strain>
    </source>
</reference>
<evidence type="ECO:0000256" key="1">
    <source>
        <dbReference type="SAM" id="MobiDB-lite"/>
    </source>
</evidence>
<dbReference type="Proteomes" id="UP000186922">
    <property type="component" value="Unassembled WGS sequence"/>
</dbReference>
<protein>
    <submittedName>
        <fullName evidence="2">Uncharacterized protein</fullName>
    </submittedName>
</protein>
<gene>
    <name evidence="2" type="primary">RvY_19227-1</name>
    <name evidence="2" type="synonym">RvY_19227.1</name>
    <name evidence="2" type="ORF">RvY_19227</name>
</gene>
<evidence type="ECO:0000313" key="2">
    <source>
        <dbReference type="EMBL" id="GAV09739.1"/>
    </source>
</evidence>
<organism evidence="2 3">
    <name type="scientific">Ramazzottius varieornatus</name>
    <name type="common">Water bear</name>
    <name type="synonym">Tardigrade</name>
    <dbReference type="NCBI Taxonomy" id="947166"/>
    <lineage>
        <taxon>Eukaryota</taxon>
        <taxon>Metazoa</taxon>
        <taxon>Ecdysozoa</taxon>
        <taxon>Tardigrada</taxon>
        <taxon>Eutardigrada</taxon>
        <taxon>Parachela</taxon>
        <taxon>Hypsibioidea</taxon>
        <taxon>Ramazzottiidae</taxon>
        <taxon>Ramazzottius</taxon>
    </lineage>
</organism>